<proteinExistence type="predicted"/>
<gene>
    <name evidence="1" type="ORF">FHOMOCKG_00061</name>
</gene>
<reference evidence="1 2" key="1">
    <citation type="submission" date="2022-10" db="EMBL/GenBank/DDBJ databases">
        <title>Evolutionary Diversification of Methanotrophic Ca. Methanophagales (ANME-1) and Their Expansive Virome.</title>
        <authorList>
            <person name="Laso-Perez R."/>
            <person name="Wu F."/>
            <person name="Cremiere A."/>
            <person name="Speth D.R."/>
            <person name="Magyar J.S."/>
            <person name="Krupovic M."/>
            <person name="Orphan V.J."/>
        </authorList>
    </citation>
    <scope>NUCLEOTIDE SEQUENCE [LARGE SCALE GENOMIC DNA]</scope>
</reference>
<evidence type="ECO:0000313" key="1">
    <source>
        <dbReference type="EMBL" id="WAE39589.1"/>
    </source>
</evidence>
<keyword evidence="2" id="KW-1185">Reference proteome</keyword>
<sequence>MRTIALLVTLLVLCLVPLSQAALSSVVTLNATDASGINHELYYIDFREDLDEGVIYNSQSTADRGTVLFKQEAMSTGNTMMVATNYTYFEGYALISGASLVENMGGVNVYNANYSLGVVGLKGTSSSKLAVASASSVSPYDVQYQYSVSGANGGAGIGAAEVSNTGKTYAKTTIRGAKQFSLSGELSWSVPKPAGGMEVPSTDISHLCVWAQESPAYPIFPGIGA</sequence>
<protein>
    <submittedName>
        <fullName evidence="1">Uncharacterized protein</fullName>
    </submittedName>
</protein>
<dbReference type="Proteomes" id="UP001156237">
    <property type="component" value="Segment"/>
</dbReference>
<accession>A0A9E8V9K2</accession>
<organism evidence="1 2">
    <name type="scientific">Methanophagales virus GBV302</name>
    <dbReference type="NCBI Taxonomy" id="2999281"/>
    <lineage>
        <taxon>Viruses</taxon>
        <taxon>Duplodnaviria</taxon>
        <taxon>Heunggongvirae</taxon>
        <taxon>Uroviricota</taxon>
        <taxon>Caudoviricetes</taxon>
        <taxon>Nakonvirales</taxon>
        <taxon>Ekchuahviridae</taxon>
        <taxon>Kukulkanvirus</taxon>
        <taxon>Kukulkanvirus mexicoense</taxon>
    </lineage>
</organism>
<dbReference type="EMBL" id="OP880253">
    <property type="protein sequence ID" value="WAE39589.1"/>
    <property type="molecule type" value="Genomic_DNA"/>
</dbReference>
<evidence type="ECO:0000313" key="2">
    <source>
        <dbReference type="Proteomes" id="UP001156237"/>
    </source>
</evidence>
<name>A0A9E8V9K2_9CAUD</name>